<accession>A0A1C4V5Q6</accession>
<keyword evidence="2" id="KW-1185">Reference proteome</keyword>
<organism evidence="1 2">
    <name type="scientific">Micromonospora echinospora</name>
    <name type="common">Micromonospora purpurea</name>
    <dbReference type="NCBI Taxonomy" id="1877"/>
    <lineage>
        <taxon>Bacteria</taxon>
        <taxon>Bacillati</taxon>
        <taxon>Actinomycetota</taxon>
        <taxon>Actinomycetes</taxon>
        <taxon>Micromonosporales</taxon>
        <taxon>Micromonosporaceae</taxon>
        <taxon>Micromonospora</taxon>
    </lineage>
</organism>
<protein>
    <recommendedName>
        <fullName evidence="3">DUF3558 domain-containing protein</fullName>
    </recommendedName>
</protein>
<dbReference type="RefSeq" id="WP_088980552.1">
    <property type="nucleotide sequence ID" value="NZ_LT607413.1"/>
</dbReference>
<evidence type="ECO:0000313" key="2">
    <source>
        <dbReference type="Proteomes" id="UP000198253"/>
    </source>
</evidence>
<sequence length="187" mass="19666">MSSDRQHARVMGSARLRHPGTRVITLLTTATLLGATGCASEPDPETTVAARTTTAPGVCANAFQPLGDKPSQTRKGDLVPAGARDALLCTYAAPDGGTNWALSGSMKLPTDRTESLISYLNGLPEWQATEGEADGCLLGGDAARQIVLDYGDQPQATVTIDCGVASQDGAVRRFTSMKRLLEYWPSA</sequence>
<evidence type="ECO:0000313" key="1">
    <source>
        <dbReference type="EMBL" id="SCE79277.1"/>
    </source>
</evidence>
<dbReference type="AlphaFoldDB" id="A0A1C4V5Q6"/>
<proteinExistence type="predicted"/>
<dbReference type="Proteomes" id="UP000198253">
    <property type="component" value="Chromosome I"/>
</dbReference>
<dbReference type="OrthoDB" id="9925213at2"/>
<evidence type="ECO:0008006" key="3">
    <source>
        <dbReference type="Google" id="ProtNLM"/>
    </source>
</evidence>
<dbReference type="InParanoid" id="A0A1C4V5Q6"/>
<dbReference type="EMBL" id="LT607413">
    <property type="protein sequence ID" value="SCE79277.1"/>
    <property type="molecule type" value="Genomic_DNA"/>
</dbReference>
<name>A0A1C4V5Q6_MICEC</name>
<reference evidence="2" key="1">
    <citation type="submission" date="2016-06" db="EMBL/GenBank/DDBJ databases">
        <authorList>
            <person name="Varghese N."/>
            <person name="Submissions Spin"/>
        </authorList>
    </citation>
    <scope>NUCLEOTIDE SEQUENCE [LARGE SCALE GENOMIC DNA]</scope>
    <source>
        <strain evidence="2">DSM 43816</strain>
    </source>
</reference>
<gene>
    <name evidence="1" type="ORF">GA0070618_0970</name>
</gene>